<dbReference type="Proteomes" id="UP000051439">
    <property type="component" value="Unassembled WGS sequence"/>
</dbReference>
<dbReference type="AlphaFoldDB" id="A0A0R1NQN1"/>
<comment type="caution">
    <text evidence="2">The sequence shown here is derived from an EMBL/GenBank/DDBJ whole genome shotgun (WGS) entry which is preliminary data.</text>
</comment>
<keyword evidence="1" id="KW-0812">Transmembrane</keyword>
<gene>
    <name evidence="2" type="ORF">FC98_GL001377</name>
</gene>
<name>A0A0R1NQN1_9LACO</name>
<evidence type="ECO:0000313" key="3">
    <source>
        <dbReference type="Proteomes" id="UP000051439"/>
    </source>
</evidence>
<keyword evidence="1" id="KW-1133">Transmembrane helix</keyword>
<keyword evidence="1" id="KW-0472">Membrane</keyword>
<dbReference type="EMBL" id="AZEB01000023">
    <property type="protein sequence ID" value="KRL20596.1"/>
    <property type="molecule type" value="Genomic_DNA"/>
</dbReference>
<keyword evidence="3" id="KW-1185">Reference proteome</keyword>
<organism evidence="2 3">
    <name type="scientific">Lentilactobacillus kisonensis DSM 19906 = JCM 15041</name>
    <dbReference type="NCBI Taxonomy" id="1423766"/>
    <lineage>
        <taxon>Bacteria</taxon>
        <taxon>Bacillati</taxon>
        <taxon>Bacillota</taxon>
        <taxon>Bacilli</taxon>
        <taxon>Lactobacillales</taxon>
        <taxon>Lactobacillaceae</taxon>
        <taxon>Lentilactobacillus</taxon>
    </lineage>
</organism>
<feature type="transmembrane region" description="Helical" evidence="1">
    <location>
        <begin position="488"/>
        <end position="507"/>
    </location>
</feature>
<evidence type="ECO:0000256" key="1">
    <source>
        <dbReference type="SAM" id="Phobius"/>
    </source>
</evidence>
<protein>
    <recommendedName>
        <fullName evidence="4">DUF2334 domain-containing protein</fullName>
    </recommendedName>
</protein>
<dbReference type="RefSeq" id="WP_008856980.1">
    <property type="nucleotide sequence ID" value="NZ_AZEB01000023.1"/>
</dbReference>
<accession>A0A0R1NQN1</accession>
<sequence length="517" mass="58901">MKILKSLLLIFFTWLGLMFIEVTPTAAAQKHVLLVYDSQNSATQSYKKIDSLQRLLTSHQLSVKTIAESQYRSGMLRTNKYAGVITMVNWPQNPINNRQFQRDRQTFSGIKLHIGGILTRQEASQIGGRFTTLHHQQLTLIDSRRNSQLLPFTSTMTVFKKDDSKRTESFGTLTTQEANQRKFVDGVVRQHFGYLPFYSTDTLNLQIVSQLIAALFQTKSGKHQPLLTITNVTPYSNLKLLNQLSRDLYEQGIAFAVSTTTVETNTELSAFKQFTKVLRNIETRNGIIFLKTPIVSAYQSDQSKLNQLMVAELTSLGQNHVFPVGISTDGFWNQDALYRNQGLKVADHVLLLPNSQKKHQLASEGNSQVFKQSYYALAGNHLLTVQHQRKTAFQTPTAITFSMPTTRVGLRDLERKVSRLSYRWFNPQTQLTSQIEFGSANYQYRQGNYFLNGSLVDVTQAGSKQPRPIADQSMTGTLNHFFKFESHVLIILFTAIFIVLLIFIVIGRRIYVRMFKN</sequence>
<evidence type="ECO:0000313" key="2">
    <source>
        <dbReference type="EMBL" id="KRL20596.1"/>
    </source>
</evidence>
<dbReference type="PATRIC" id="fig|1423766.4.peg.1423"/>
<reference evidence="2 3" key="1">
    <citation type="journal article" date="2015" name="Genome Announc.">
        <title>Expanding the biotechnology potential of lactobacilli through comparative genomics of 213 strains and associated genera.</title>
        <authorList>
            <person name="Sun Z."/>
            <person name="Harris H.M."/>
            <person name="McCann A."/>
            <person name="Guo C."/>
            <person name="Argimon S."/>
            <person name="Zhang W."/>
            <person name="Yang X."/>
            <person name="Jeffery I.B."/>
            <person name="Cooney J.C."/>
            <person name="Kagawa T.F."/>
            <person name="Liu W."/>
            <person name="Song Y."/>
            <person name="Salvetti E."/>
            <person name="Wrobel A."/>
            <person name="Rasinkangas P."/>
            <person name="Parkhill J."/>
            <person name="Rea M.C."/>
            <person name="O'Sullivan O."/>
            <person name="Ritari J."/>
            <person name="Douillard F.P."/>
            <person name="Paul Ross R."/>
            <person name="Yang R."/>
            <person name="Briner A.E."/>
            <person name="Felis G.E."/>
            <person name="de Vos W.M."/>
            <person name="Barrangou R."/>
            <person name="Klaenhammer T.R."/>
            <person name="Caufield P.W."/>
            <person name="Cui Y."/>
            <person name="Zhang H."/>
            <person name="O'Toole P.W."/>
        </authorList>
    </citation>
    <scope>NUCLEOTIDE SEQUENCE [LARGE SCALE GENOMIC DNA]</scope>
    <source>
        <strain evidence="2 3">DSM 19906</strain>
    </source>
</reference>
<proteinExistence type="predicted"/>
<evidence type="ECO:0008006" key="4">
    <source>
        <dbReference type="Google" id="ProtNLM"/>
    </source>
</evidence>